<name>A0AAV9JJI4_9PEZI</name>
<keyword evidence="2" id="KW-0812">Transmembrane</keyword>
<dbReference type="Proteomes" id="UP001324427">
    <property type="component" value="Unassembled WGS sequence"/>
</dbReference>
<feature type="compositionally biased region" description="Basic and acidic residues" evidence="1">
    <location>
        <begin position="49"/>
        <end position="59"/>
    </location>
</feature>
<evidence type="ECO:0000313" key="4">
    <source>
        <dbReference type="Proteomes" id="UP001324427"/>
    </source>
</evidence>
<dbReference type="AlphaFoldDB" id="A0AAV9JJI4"/>
<proteinExistence type="predicted"/>
<feature type="transmembrane region" description="Helical" evidence="2">
    <location>
        <begin position="197"/>
        <end position="217"/>
    </location>
</feature>
<gene>
    <name evidence="3" type="ORF">LTR36_002919</name>
</gene>
<evidence type="ECO:0000256" key="1">
    <source>
        <dbReference type="SAM" id="MobiDB-lite"/>
    </source>
</evidence>
<sequence length="496" mass="54042">MSLTNGDARRPQSSSGNSKHFGLQDVPGDMAQDLGATLSARMFLPPRGSRQDDEERSRGDGSAPPSAPPSAPGSPMLGPRGRSTQMVRDEEPLLSGSARAVSASRRPHDSEKQQVVQSGNRIKYRLLLSLTVMSAVLFLLNILQIALLEYVSSVAWIVGAPLVALALMSGALVVWMLRHRMDLMASWRGADAAARTVWIGVFLTIMVPTLVCEFIYMNFTAVPAWKTTVWTTSLDTQEYLRFPSFTVTPVVVNADWSFNWTGSGLPAVDCQVNYDPNTHNGQGVTNCTNNVKLLGPSGNPEPPALLFDAETSPIYIENSQQHVDLTLNFFLDNANTTDQLALLVSFFDPALTKIVSANGGPACNNPDKFTTYGAHSYGGNQIYLKVQTVVDQFNALNNQSAAESPSCSNPGLRTYDYYPASGFYTGSGTPAHCVLSSDSVDQTANCQTQLSIFFDSFLVQKQTSERGTNWKRMLLDEGSIVGAICFVMWFLTIYVL</sequence>
<feature type="transmembrane region" description="Helical" evidence="2">
    <location>
        <begin position="478"/>
        <end position="495"/>
    </location>
</feature>
<dbReference type="EMBL" id="JAVFHQ010000019">
    <property type="protein sequence ID" value="KAK4545569.1"/>
    <property type="molecule type" value="Genomic_DNA"/>
</dbReference>
<organism evidence="3 4">
    <name type="scientific">Oleoguttula mirabilis</name>
    <dbReference type="NCBI Taxonomy" id="1507867"/>
    <lineage>
        <taxon>Eukaryota</taxon>
        <taxon>Fungi</taxon>
        <taxon>Dikarya</taxon>
        <taxon>Ascomycota</taxon>
        <taxon>Pezizomycotina</taxon>
        <taxon>Dothideomycetes</taxon>
        <taxon>Dothideomycetidae</taxon>
        <taxon>Mycosphaerellales</taxon>
        <taxon>Teratosphaeriaceae</taxon>
        <taxon>Oleoguttula</taxon>
    </lineage>
</organism>
<keyword evidence="4" id="KW-1185">Reference proteome</keyword>
<comment type="caution">
    <text evidence="3">The sequence shown here is derived from an EMBL/GenBank/DDBJ whole genome shotgun (WGS) entry which is preliminary data.</text>
</comment>
<feature type="region of interest" description="Disordered" evidence="1">
    <location>
        <begin position="1"/>
        <end position="115"/>
    </location>
</feature>
<feature type="transmembrane region" description="Helical" evidence="2">
    <location>
        <begin position="154"/>
        <end position="177"/>
    </location>
</feature>
<accession>A0AAV9JJI4</accession>
<feature type="compositionally biased region" description="Polar residues" evidence="1">
    <location>
        <begin position="1"/>
        <end position="18"/>
    </location>
</feature>
<evidence type="ECO:0000313" key="3">
    <source>
        <dbReference type="EMBL" id="KAK4545569.1"/>
    </source>
</evidence>
<reference evidence="3 4" key="1">
    <citation type="submission" date="2021-11" db="EMBL/GenBank/DDBJ databases">
        <title>Black yeast isolated from Biological Soil Crust.</title>
        <authorList>
            <person name="Kurbessoian T."/>
        </authorList>
    </citation>
    <scope>NUCLEOTIDE SEQUENCE [LARGE SCALE GENOMIC DNA]</scope>
    <source>
        <strain evidence="3 4">CCFEE 5522</strain>
    </source>
</reference>
<evidence type="ECO:0008006" key="5">
    <source>
        <dbReference type="Google" id="ProtNLM"/>
    </source>
</evidence>
<keyword evidence="2" id="KW-1133">Transmembrane helix</keyword>
<evidence type="ECO:0000256" key="2">
    <source>
        <dbReference type="SAM" id="Phobius"/>
    </source>
</evidence>
<keyword evidence="2" id="KW-0472">Membrane</keyword>
<feature type="transmembrane region" description="Helical" evidence="2">
    <location>
        <begin position="126"/>
        <end position="148"/>
    </location>
</feature>
<protein>
    <recommendedName>
        <fullName evidence="5">Transmembrane protein</fullName>
    </recommendedName>
</protein>